<name>A0A4Q2AZ84_9LACO</name>
<evidence type="ECO:0000256" key="2">
    <source>
        <dbReference type="ARBA" id="ARBA00023315"/>
    </source>
</evidence>
<feature type="domain" description="N-acetyltransferase" evidence="3">
    <location>
        <begin position="37"/>
        <end position="183"/>
    </location>
</feature>
<dbReference type="InterPro" id="IPR000182">
    <property type="entry name" value="GNAT_dom"/>
</dbReference>
<evidence type="ECO:0000313" key="7">
    <source>
        <dbReference type="Proteomes" id="UP000463931"/>
    </source>
</evidence>
<evidence type="ECO:0000313" key="4">
    <source>
        <dbReference type="EMBL" id="QIA90797.1"/>
    </source>
</evidence>
<dbReference type="NCBIfam" id="TIGR01575">
    <property type="entry name" value="rimI"/>
    <property type="match status" value="1"/>
</dbReference>
<protein>
    <submittedName>
        <fullName evidence="5">Ribosomal-protein-alanine N-acetyltransferase</fullName>
    </submittedName>
</protein>
<dbReference type="PANTHER" id="PTHR43877">
    <property type="entry name" value="AMINOALKYLPHOSPHONATE N-ACETYLTRANSFERASE-RELATED-RELATED"/>
    <property type="match status" value="1"/>
</dbReference>
<reference evidence="5 6" key="1">
    <citation type="submission" date="2018-09" db="EMBL/GenBank/DDBJ databases">
        <title>Murine metabolic-syndrome-specific gut microbial biobank.</title>
        <authorList>
            <person name="Liu C."/>
        </authorList>
    </citation>
    <scope>NUCLEOTIDE SEQUENCE [LARGE SCALE GENOMIC DNA]</scope>
    <source>
        <strain evidence="5 6">C-30</strain>
    </source>
</reference>
<dbReference type="OrthoDB" id="9794566at2"/>
<sequence>MLKKYKDKLLALLKPVQARPNLDFGCHNVVVEDKNYLMCRAIVPDIAEMLEIESAVYAGDQPWSYEDFEKHIQNKLTSLYIVVRYEDRMVAFAGCDFTYGPSEAHVTNIAVLPEYQHQGLGLMMLKTLQTEAKKYGCRHLSLDVRRSNLEAQALYRRAGFKEVAVKNAYYKDEDGLEYSYNLVNRNLKKRVEKGWKKIRI</sequence>
<reference evidence="4 7" key="2">
    <citation type="journal article" date="2019" name="Nat. Med.">
        <title>Preventing dysbiosis of the neonatal mouse intestinal microbiome protects against late-onset sepsis.</title>
        <authorList>
            <person name="Singer J.R."/>
            <person name="Blosser E.G."/>
            <person name="Zindl C.L."/>
            <person name="Silberger D.J."/>
            <person name="Conlan S."/>
            <person name="Laufer V.A."/>
            <person name="DiToro D."/>
            <person name="Deming C."/>
            <person name="Kumar R."/>
            <person name="Morrow C.D."/>
            <person name="Segre J.A."/>
            <person name="Gray M.J."/>
            <person name="Randolph D.A."/>
            <person name="Weaver C.T."/>
        </authorList>
    </citation>
    <scope>NUCLEOTIDE SEQUENCE [LARGE SCALE GENOMIC DNA]</scope>
    <source>
        <strain evidence="4 7">V10</strain>
    </source>
</reference>
<dbReference type="Pfam" id="PF00583">
    <property type="entry name" value="Acetyltransf_1"/>
    <property type="match status" value="1"/>
</dbReference>
<evidence type="ECO:0000313" key="6">
    <source>
        <dbReference type="Proteomes" id="UP000289316"/>
    </source>
</evidence>
<keyword evidence="1 5" id="KW-0808">Transferase</keyword>
<dbReference type="PROSITE" id="PS51186">
    <property type="entry name" value="GNAT"/>
    <property type="match status" value="1"/>
</dbReference>
<dbReference type="InterPro" id="IPR050832">
    <property type="entry name" value="Bact_Acetyltransf"/>
</dbReference>
<keyword evidence="2" id="KW-0012">Acyltransferase</keyword>
<dbReference type="InterPro" id="IPR016181">
    <property type="entry name" value="Acyl_CoA_acyltransferase"/>
</dbReference>
<evidence type="ECO:0000256" key="1">
    <source>
        <dbReference type="ARBA" id="ARBA00022679"/>
    </source>
</evidence>
<dbReference type="Gene3D" id="3.40.630.30">
    <property type="match status" value="1"/>
</dbReference>
<dbReference type="EMBL" id="QZFR01000002">
    <property type="protein sequence ID" value="RXV75498.1"/>
    <property type="molecule type" value="Genomic_DNA"/>
</dbReference>
<gene>
    <name evidence="5" type="primary">rimI</name>
    <name evidence="5" type="ORF">D6C19_00445</name>
    <name evidence="4" type="ORF">FEE40_11855</name>
</gene>
<dbReference type="CDD" id="cd04301">
    <property type="entry name" value="NAT_SF"/>
    <property type="match status" value="1"/>
</dbReference>
<dbReference type="AlphaFoldDB" id="A0A4Q2AZ84"/>
<dbReference type="Proteomes" id="UP000289316">
    <property type="component" value="Unassembled WGS sequence"/>
</dbReference>
<dbReference type="RefSeq" id="WP_004048340.1">
    <property type="nucleotide sequence ID" value="NZ_BDFM01000158.1"/>
</dbReference>
<accession>A0A4Q2AZ84</accession>
<dbReference type="SUPFAM" id="SSF55729">
    <property type="entry name" value="Acyl-CoA N-acyltransferases (Nat)"/>
    <property type="match status" value="1"/>
</dbReference>
<organism evidence="5 6">
    <name type="scientific">Ligilactobacillus murinus</name>
    <dbReference type="NCBI Taxonomy" id="1622"/>
    <lineage>
        <taxon>Bacteria</taxon>
        <taxon>Bacillati</taxon>
        <taxon>Bacillota</taxon>
        <taxon>Bacilli</taxon>
        <taxon>Lactobacillales</taxon>
        <taxon>Lactobacillaceae</taxon>
        <taxon>Ligilactobacillus</taxon>
    </lineage>
</organism>
<dbReference type="Proteomes" id="UP000463931">
    <property type="component" value="Chromosome"/>
</dbReference>
<evidence type="ECO:0000313" key="5">
    <source>
        <dbReference type="EMBL" id="RXV75498.1"/>
    </source>
</evidence>
<dbReference type="GO" id="GO:0008080">
    <property type="term" value="F:N-acetyltransferase activity"/>
    <property type="evidence" value="ECO:0007669"/>
    <property type="project" value="InterPro"/>
</dbReference>
<proteinExistence type="predicted"/>
<dbReference type="EMBL" id="CP040852">
    <property type="protein sequence ID" value="QIA90797.1"/>
    <property type="molecule type" value="Genomic_DNA"/>
</dbReference>
<dbReference type="InterPro" id="IPR006464">
    <property type="entry name" value="AcTrfase_RimI/Ard1"/>
</dbReference>
<evidence type="ECO:0000259" key="3">
    <source>
        <dbReference type="PROSITE" id="PS51186"/>
    </source>
</evidence>